<keyword evidence="3" id="KW-1185">Reference proteome</keyword>
<feature type="compositionally biased region" description="Polar residues" evidence="1">
    <location>
        <begin position="26"/>
        <end position="40"/>
    </location>
</feature>
<protein>
    <submittedName>
        <fullName evidence="2">Uncharacterized protein</fullName>
    </submittedName>
</protein>
<proteinExistence type="predicted"/>
<accession>A0ABD1RRW1</accession>
<evidence type="ECO:0000256" key="1">
    <source>
        <dbReference type="SAM" id="MobiDB-lite"/>
    </source>
</evidence>
<organism evidence="2 3">
    <name type="scientific">Abeliophyllum distichum</name>
    <dbReference type="NCBI Taxonomy" id="126358"/>
    <lineage>
        <taxon>Eukaryota</taxon>
        <taxon>Viridiplantae</taxon>
        <taxon>Streptophyta</taxon>
        <taxon>Embryophyta</taxon>
        <taxon>Tracheophyta</taxon>
        <taxon>Spermatophyta</taxon>
        <taxon>Magnoliopsida</taxon>
        <taxon>eudicotyledons</taxon>
        <taxon>Gunneridae</taxon>
        <taxon>Pentapetalae</taxon>
        <taxon>asterids</taxon>
        <taxon>lamiids</taxon>
        <taxon>Lamiales</taxon>
        <taxon>Oleaceae</taxon>
        <taxon>Forsythieae</taxon>
        <taxon>Abeliophyllum</taxon>
    </lineage>
</organism>
<dbReference type="AlphaFoldDB" id="A0ABD1RRW1"/>
<evidence type="ECO:0000313" key="3">
    <source>
        <dbReference type="Proteomes" id="UP001604336"/>
    </source>
</evidence>
<reference evidence="3" key="1">
    <citation type="submission" date="2024-07" db="EMBL/GenBank/DDBJ databases">
        <title>Two chromosome-level genome assemblies of Korean endemic species Abeliophyllum distichum and Forsythia ovata (Oleaceae).</title>
        <authorList>
            <person name="Jang H."/>
        </authorList>
    </citation>
    <scope>NUCLEOTIDE SEQUENCE [LARGE SCALE GENOMIC DNA]</scope>
</reference>
<feature type="region of interest" description="Disordered" evidence="1">
    <location>
        <begin position="26"/>
        <end position="46"/>
    </location>
</feature>
<evidence type="ECO:0000313" key="2">
    <source>
        <dbReference type="EMBL" id="KAL2491150.1"/>
    </source>
</evidence>
<dbReference type="EMBL" id="JBFOLK010000008">
    <property type="protein sequence ID" value="KAL2491150.1"/>
    <property type="molecule type" value="Genomic_DNA"/>
</dbReference>
<comment type="caution">
    <text evidence="2">The sequence shown here is derived from an EMBL/GenBank/DDBJ whole genome shotgun (WGS) entry which is preliminary data.</text>
</comment>
<sequence length="100" mass="11401">MMRTRLWVWTGSKGSWRTNMSVLNDSTAASNTPQETSNQFCEDARNDGPQFTKYEAQLRQMERTIARLMTNLEYRLPGVVLDNDEKVGEDETNGGVLENP</sequence>
<name>A0ABD1RRW1_9LAMI</name>
<dbReference type="Proteomes" id="UP001604336">
    <property type="component" value="Unassembled WGS sequence"/>
</dbReference>
<gene>
    <name evidence="2" type="ORF">Adt_26778</name>
</gene>